<protein>
    <submittedName>
        <fullName evidence="1">Uncharacterized protein</fullName>
    </submittedName>
</protein>
<proteinExistence type="predicted"/>
<organism evidence="1 2">
    <name type="scientific">Actinoplanes aureus</name>
    <dbReference type="NCBI Taxonomy" id="2792083"/>
    <lineage>
        <taxon>Bacteria</taxon>
        <taxon>Bacillati</taxon>
        <taxon>Actinomycetota</taxon>
        <taxon>Actinomycetes</taxon>
        <taxon>Micromonosporales</taxon>
        <taxon>Micromonosporaceae</taxon>
        <taxon>Actinoplanes</taxon>
    </lineage>
</organism>
<dbReference type="AlphaFoldDB" id="A0A931C3I6"/>
<reference evidence="1" key="1">
    <citation type="submission" date="2020-11" db="EMBL/GenBank/DDBJ databases">
        <title>Isolation and identification of active actinomycetes.</title>
        <authorList>
            <person name="Sun X."/>
        </authorList>
    </citation>
    <scope>NUCLEOTIDE SEQUENCE</scope>
    <source>
        <strain evidence="1">NEAU-A11</strain>
    </source>
</reference>
<sequence length="63" mass="8223">MRKLHRRNLVWRRYAERTAWNPRHTPPIWAHRWISDGQWRAWVRLNRERERRQDIAARRWWPQ</sequence>
<evidence type="ECO:0000313" key="1">
    <source>
        <dbReference type="EMBL" id="MBG0560702.1"/>
    </source>
</evidence>
<gene>
    <name evidence="1" type="ORF">I4J89_04375</name>
</gene>
<accession>A0A931C3I6</accession>
<comment type="caution">
    <text evidence="1">The sequence shown here is derived from an EMBL/GenBank/DDBJ whole genome shotgun (WGS) entry which is preliminary data.</text>
</comment>
<name>A0A931C3I6_9ACTN</name>
<dbReference type="RefSeq" id="WP_196412505.1">
    <property type="nucleotide sequence ID" value="NZ_JADQTO010000002.1"/>
</dbReference>
<dbReference type="EMBL" id="JADQTO010000002">
    <property type="protein sequence ID" value="MBG0560702.1"/>
    <property type="molecule type" value="Genomic_DNA"/>
</dbReference>
<evidence type="ECO:0000313" key="2">
    <source>
        <dbReference type="Proteomes" id="UP000598146"/>
    </source>
</evidence>
<dbReference type="Proteomes" id="UP000598146">
    <property type="component" value="Unassembled WGS sequence"/>
</dbReference>
<keyword evidence="2" id="KW-1185">Reference proteome</keyword>